<name>I4DPM5_PAPXU</name>
<accession>I4DPM5</accession>
<keyword evidence="2" id="KW-0809">Transit peptide</keyword>
<dbReference type="InterPro" id="IPR003690">
    <property type="entry name" value="MTERF"/>
</dbReference>
<dbReference type="GO" id="GO:0003676">
    <property type="term" value="F:nucleic acid binding"/>
    <property type="evidence" value="ECO:0007669"/>
    <property type="project" value="InterPro"/>
</dbReference>
<dbReference type="RefSeq" id="NP_001299115.1">
    <property type="nucleotide sequence ID" value="NM_001312186.1"/>
</dbReference>
<reference evidence="3" key="1">
    <citation type="journal article" date="2012" name="BMC Biol.">
        <title>Comprehensive microarray-based analysis for stage-specific larval camouflage pattern-associated genes in the swallowtail butterfly, Papilio xuthus.</title>
        <authorList>
            <person name="Futahashi R."/>
            <person name="Shirataki H."/>
            <person name="Narita T."/>
            <person name="Mita K."/>
            <person name="Fujiwara H."/>
        </authorList>
    </citation>
    <scope>NUCLEOTIDE SEQUENCE</scope>
    <source>
        <tissue evidence="3">Epidermis</tissue>
    </source>
</reference>
<proteinExistence type="evidence at transcript level"/>
<comment type="similarity">
    <text evidence="1">Belongs to the mTERF family.</text>
</comment>
<dbReference type="PANTHER" id="PTHR15437:SF6">
    <property type="entry name" value="TRANSCRIPTION TERMINATION FACTOR, MITOCHONDRIAL"/>
    <property type="match status" value="1"/>
</dbReference>
<organism evidence="3">
    <name type="scientific">Papilio xuthus</name>
    <name type="common">Asian swallowtail butterfly</name>
    <dbReference type="NCBI Taxonomy" id="66420"/>
    <lineage>
        <taxon>Eukaryota</taxon>
        <taxon>Metazoa</taxon>
        <taxon>Ecdysozoa</taxon>
        <taxon>Arthropoda</taxon>
        <taxon>Hexapoda</taxon>
        <taxon>Insecta</taxon>
        <taxon>Pterygota</taxon>
        <taxon>Neoptera</taxon>
        <taxon>Endopterygota</taxon>
        <taxon>Lepidoptera</taxon>
        <taxon>Glossata</taxon>
        <taxon>Ditrysia</taxon>
        <taxon>Papilionoidea</taxon>
        <taxon>Papilionidae</taxon>
        <taxon>Papilioninae</taxon>
        <taxon>Papilio</taxon>
    </lineage>
</organism>
<evidence type="ECO:0000256" key="2">
    <source>
        <dbReference type="ARBA" id="ARBA00022946"/>
    </source>
</evidence>
<dbReference type="PANTHER" id="PTHR15437">
    <property type="entry name" value="TRANSCRIPTION TERMINATION FACTOR, MITOCHONDRIAL"/>
    <property type="match status" value="1"/>
</dbReference>
<dbReference type="GO" id="GO:0006393">
    <property type="term" value="P:termination of mitochondrial transcription"/>
    <property type="evidence" value="ECO:0007669"/>
    <property type="project" value="TreeGrafter"/>
</dbReference>
<dbReference type="OrthoDB" id="75923at2759"/>
<evidence type="ECO:0000256" key="1">
    <source>
        <dbReference type="ARBA" id="ARBA00007692"/>
    </source>
</evidence>
<evidence type="ECO:0000313" key="3">
    <source>
        <dbReference type="EMBL" id="BAM19865.1"/>
    </source>
</evidence>
<protein>
    <submittedName>
        <fullName evidence="3">Mitochondrial transcription termination factor</fullName>
    </submittedName>
</protein>
<sequence>MTSLFSRCPKNIYSTFTIIHNHCFRNFLIANKSRDINYCSNKSTIKTHQVYRSDFGNPNFDASKVKLISKLNFLSEEDALPLYKLSTRSLLQIYNCTKYDEKMGFCKNRLYYISSRLKCSPGMLRESLAKRTFIYNLPFDWLESALNVLLDMGVSSERILRDLWVLKYHPKTIHERLQKVKILGVDTLYPWMVRCTEQILNRYIEILQETKNILGENQSTHVYLANRLNVSPKDVEEMCEKVPALRTIRVTKLKSFLDFFN</sequence>
<dbReference type="GeneID" id="106127710"/>
<dbReference type="AlphaFoldDB" id="I4DPM5"/>
<dbReference type="EMBL" id="AK403678">
    <property type="protein sequence ID" value="BAM19865.1"/>
    <property type="molecule type" value="mRNA"/>
</dbReference>
<dbReference type="Gene3D" id="1.25.70.10">
    <property type="entry name" value="Transcription termination factor 3, mitochondrial"/>
    <property type="match status" value="1"/>
</dbReference>
<dbReference type="InterPro" id="IPR038538">
    <property type="entry name" value="MTERF_sf"/>
</dbReference>
<dbReference type="CTD" id="34837"/>
<dbReference type="GO" id="GO:0005759">
    <property type="term" value="C:mitochondrial matrix"/>
    <property type="evidence" value="ECO:0007669"/>
    <property type="project" value="TreeGrafter"/>
</dbReference>